<organism evidence="2 3">
    <name type="scientific">Streptomyces tropicalis</name>
    <dbReference type="NCBI Taxonomy" id="3034234"/>
    <lineage>
        <taxon>Bacteria</taxon>
        <taxon>Bacillati</taxon>
        <taxon>Actinomycetota</taxon>
        <taxon>Actinomycetes</taxon>
        <taxon>Kitasatosporales</taxon>
        <taxon>Streptomycetaceae</taxon>
        <taxon>Streptomyces</taxon>
    </lineage>
</organism>
<keyword evidence="3" id="KW-1185">Reference proteome</keyword>
<evidence type="ECO:0000313" key="2">
    <source>
        <dbReference type="EMBL" id="MDF3297609.1"/>
    </source>
</evidence>
<dbReference type="Proteomes" id="UP001221150">
    <property type="component" value="Unassembled WGS sequence"/>
</dbReference>
<evidence type="ECO:0000256" key="1">
    <source>
        <dbReference type="SAM" id="MobiDB-lite"/>
    </source>
</evidence>
<sequence>MADDGPIRSRILDYVEQDPPPPVPQGPRSRLLDYTATAPAPAQADGRPAPRPGVPPYHTPVFVPAHPRYVDTDGPDGRPVRVPFIAYELFAHPGDGTAAVAFAFTSLEKLVAALGDAQPWAAASLGPLAVGMGEHGATVLLDPRVAPGRPNWRPEDLAAFAQEAR</sequence>
<reference evidence="2 3" key="1">
    <citation type="submission" date="2023-03" db="EMBL/GenBank/DDBJ databases">
        <title>Draft genome sequence of Streptomyces sp. K1PA1 isolated from peat swamp forest in Thailand.</title>
        <authorList>
            <person name="Klaysubun C."/>
            <person name="Duangmal K."/>
        </authorList>
    </citation>
    <scope>NUCLEOTIDE SEQUENCE [LARGE SCALE GENOMIC DNA]</scope>
    <source>
        <strain evidence="2 3">K1PA1</strain>
    </source>
</reference>
<dbReference type="EMBL" id="JARJBB010000001">
    <property type="protein sequence ID" value="MDF3297609.1"/>
    <property type="molecule type" value="Genomic_DNA"/>
</dbReference>
<name>A0ABT5ZYZ2_9ACTN</name>
<protein>
    <recommendedName>
        <fullName evidence="4">SseB protein N-terminal domain-containing protein</fullName>
    </recommendedName>
</protein>
<evidence type="ECO:0000313" key="3">
    <source>
        <dbReference type="Proteomes" id="UP001221150"/>
    </source>
</evidence>
<comment type="caution">
    <text evidence="2">The sequence shown here is derived from an EMBL/GenBank/DDBJ whole genome shotgun (WGS) entry which is preliminary data.</text>
</comment>
<feature type="compositionally biased region" description="Basic and acidic residues" evidence="1">
    <location>
        <begin position="1"/>
        <end position="13"/>
    </location>
</feature>
<evidence type="ECO:0008006" key="4">
    <source>
        <dbReference type="Google" id="ProtNLM"/>
    </source>
</evidence>
<dbReference type="RefSeq" id="WP_276107134.1">
    <property type="nucleotide sequence ID" value="NZ_JARJBB010000001.1"/>
</dbReference>
<accession>A0ABT5ZYZ2</accession>
<feature type="region of interest" description="Disordered" evidence="1">
    <location>
        <begin position="1"/>
        <end position="56"/>
    </location>
</feature>
<gene>
    <name evidence="2" type="ORF">P3H78_03010</name>
</gene>
<feature type="region of interest" description="Disordered" evidence="1">
    <location>
        <begin position="146"/>
        <end position="165"/>
    </location>
</feature>
<proteinExistence type="predicted"/>